<proteinExistence type="predicted"/>
<dbReference type="Pfam" id="PF00440">
    <property type="entry name" value="TetR_N"/>
    <property type="match status" value="1"/>
</dbReference>
<dbReference type="AlphaFoldDB" id="A0A2T0LTW0"/>
<evidence type="ECO:0000256" key="1">
    <source>
        <dbReference type="ARBA" id="ARBA00023125"/>
    </source>
</evidence>
<dbReference type="RefSeq" id="WP_106179702.1">
    <property type="nucleotide sequence ID" value="NZ_PVNH01000006.1"/>
</dbReference>
<organism evidence="4 5">
    <name type="scientific">Prauserella shujinwangii</name>
    <dbReference type="NCBI Taxonomy" id="1453103"/>
    <lineage>
        <taxon>Bacteria</taxon>
        <taxon>Bacillati</taxon>
        <taxon>Actinomycetota</taxon>
        <taxon>Actinomycetes</taxon>
        <taxon>Pseudonocardiales</taxon>
        <taxon>Pseudonocardiaceae</taxon>
        <taxon>Prauserella</taxon>
    </lineage>
</organism>
<protein>
    <submittedName>
        <fullName evidence="4">TetR family transcriptional regulator</fullName>
    </submittedName>
</protein>
<dbReference type="GO" id="GO:0003700">
    <property type="term" value="F:DNA-binding transcription factor activity"/>
    <property type="evidence" value="ECO:0007669"/>
    <property type="project" value="TreeGrafter"/>
</dbReference>
<reference evidence="4 5" key="1">
    <citation type="submission" date="2018-03" db="EMBL/GenBank/DDBJ databases">
        <title>Genomic Encyclopedia of Type Strains, Phase III (KMG-III): the genomes of soil and plant-associated and newly described type strains.</title>
        <authorList>
            <person name="Whitman W."/>
        </authorList>
    </citation>
    <scope>NUCLEOTIDE SEQUENCE [LARGE SCALE GENOMIC DNA]</scope>
    <source>
        <strain evidence="4 5">CGMCC 4.7125</strain>
    </source>
</reference>
<dbReference type="GO" id="GO:0000976">
    <property type="term" value="F:transcription cis-regulatory region binding"/>
    <property type="evidence" value="ECO:0007669"/>
    <property type="project" value="TreeGrafter"/>
</dbReference>
<dbReference type="SUPFAM" id="SSF46689">
    <property type="entry name" value="Homeodomain-like"/>
    <property type="match status" value="1"/>
</dbReference>
<dbReference type="PANTHER" id="PTHR30055:SF148">
    <property type="entry name" value="TETR-FAMILY TRANSCRIPTIONAL REGULATOR"/>
    <property type="match status" value="1"/>
</dbReference>
<dbReference type="Gene3D" id="1.10.357.10">
    <property type="entry name" value="Tetracycline Repressor, domain 2"/>
    <property type="match status" value="1"/>
</dbReference>
<keyword evidence="5" id="KW-1185">Reference proteome</keyword>
<name>A0A2T0LTW0_9PSEU</name>
<sequence>MGRPPRHTADDLLDAAVRLFAAGGARNVTMSAVAQEAGAASGSVYHRFADRPALLAALWVRTVRRFQAGWFEVLAREPPLEAAVASLAHTVRWCREHPGEAQVLYAGRRAFGDDEWSVTDRAAAERTDRDLEGALRNALRRLRPATGLGRDELLLVLVDLPYAAVRRYLTRNAVPPAHLAGLVARTGRTLLTAETEGDTDGRQR</sequence>
<dbReference type="PRINTS" id="PR00455">
    <property type="entry name" value="HTHTETR"/>
</dbReference>
<dbReference type="EMBL" id="PVNH01000006">
    <property type="protein sequence ID" value="PRX47178.1"/>
    <property type="molecule type" value="Genomic_DNA"/>
</dbReference>
<dbReference type="OrthoDB" id="8701707at2"/>
<evidence type="ECO:0000256" key="2">
    <source>
        <dbReference type="PROSITE-ProRule" id="PRU00335"/>
    </source>
</evidence>
<keyword evidence="1 2" id="KW-0238">DNA-binding</keyword>
<gene>
    <name evidence="4" type="ORF">B0I33_106279</name>
</gene>
<dbReference type="PROSITE" id="PS50977">
    <property type="entry name" value="HTH_TETR_2"/>
    <property type="match status" value="1"/>
</dbReference>
<feature type="DNA-binding region" description="H-T-H motif" evidence="2">
    <location>
        <begin position="29"/>
        <end position="48"/>
    </location>
</feature>
<accession>A0A2T0LTW0</accession>
<dbReference type="PANTHER" id="PTHR30055">
    <property type="entry name" value="HTH-TYPE TRANSCRIPTIONAL REGULATOR RUTR"/>
    <property type="match status" value="1"/>
</dbReference>
<dbReference type="Proteomes" id="UP000238362">
    <property type="component" value="Unassembled WGS sequence"/>
</dbReference>
<dbReference type="InterPro" id="IPR009057">
    <property type="entry name" value="Homeodomain-like_sf"/>
</dbReference>
<dbReference type="InterPro" id="IPR001647">
    <property type="entry name" value="HTH_TetR"/>
</dbReference>
<feature type="domain" description="HTH tetR-type" evidence="3">
    <location>
        <begin position="6"/>
        <end position="66"/>
    </location>
</feature>
<comment type="caution">
    <text evidence="4">The sequence shown here is derived from an EMBL/GenBank/DDBJ whole genome shotgun (WGS) entry which is preliminary data.</text>
</comment>
<evidence type="ECO:0000259" key="3">
    <source>
        <dbReference type="PROSITE" id="PS50977"/>
    </source>
</evidence>
<evidence type="ECO:0000313" key="5">
    <source>
        <dbReference type="Proteomes" id="UP000238362"/>
    </source>
</evidence>
<evidence type="ECO:0000313" key="4">
    <source>
        <dbReference type="EMBL" id="PRX47178.1"/>
    </source>
</evidence>
<dbReference type="InterPro" id="IPR050109">
    <property type="entry name" value="HTH-type_TetR-like_transc_reg"/>
</dbReference>